<dbReference type="PANTHER" id="PTHR37723">
    <property type="entry name" value="PROTEIN FAR-RED ELONGATED HYPOCOTYL 1"/>
    <property type="match status" value="1"/>
</dbReference>
<dbReference type="Proteomes" id="UP001632038">
    <property type="component" value="Unassembled WGS sequence"/>
</dbReference>
<dbReference type="PANTHER" id="PTHR37723:SF1">
    <property type="entry name" value="PROTEIN FAR-RED-ELONGATED HYPOCOTYL 1-LIKE"/>
    <property type="match status" value="1"/>
</dbReference>
<evidence type="ECO:0000313" key="2">
    <source>
        <dbReference type="Proteomes" id="UP001632038"/>
    </source>
</evidence>
<comment type="caution">
    <text evidence="1">The sequence shown here is derived from an EMBL/GenBank/DDBJ whole genome shotgun (WGS) entry which is preliminary data.</text>
</comment>
<reference evidence="2" key="1">
    <citation type="journal article" date="2024" name="IScience">
        <title>Strigolactones Initiate the Formation of Haustorium-like Structures in Castilleja.</title>
        <authorList>
            <person name="Buerger M."/>
            <person name="Peterson D."/>
            <person name="Chory J."/>
        </authorList>
    </citation>
    <scope>NUCLEOTIDE SEQUENCE [LARGE SCALE GENOMIC DNA]</scope>
</reference>
<protein>
    <submittedName>
        <fullName evidence="1">Uncharacterized protein</fullName>
    </submittedName>
</protein>
<accession>A0ABD3CGD2</accession>
<sequence>MEENMVDAAEINSIAFLNKKRKIQAELPLPKHVCWAQKIEQGSNTEQKKARISISAINESILKNASSLKSESISIIHEELNSLYHDYGLDPSDDYEDELLEFGIQDDVKDLDVLVSNAEEGSKKLTIDKEFEEYFSMLML</sequence>
<name>A0ABD3CGD2_9LAMI</name>
<evidence type="ECO:0000313" key="1">
    <source>
        <dbReference type="EMBL" id="KAL3628653.1"/>
    </source>
</evidence>
<keyword evidence="2" id="KW-1185">Reference proteome</keyword>
<dbReference type="EMBL" id="JAVIJP010000036">
    <property type="protein sequence ID" value="KAL3628653.1"/>
    <property type="molecule type" value="Genomic_DNA"/>
</dbReference>
<organism evidence="1 2">
    <name type="scientific">Castilleja foliolosa</name>
    <dbReference type="NCBI Taxonomy" id="1961234"/>
    <lineage>
        <taxon>Eukaryota</taxon>
        <taxon>Viridiplantae</taxon>
        <taxon>Streptophyta</taxon>
        <taxon>Embryophyta</taxon>
        <taxon>Tracheophyta</taxon>
        <taxon>Spermatophyta</taxon>
        <taxon>Magnoliopsida</taxon>
        <taxon>eudicotyledons</taxon>
        <taxon>Gunneridae</taxon>
        <taxon>Pentapetalae</taxon>
        <taxon>asterids</taxon>
        <taxon>lamiids</taxon>
        <taxon>Lamiales</taxon>
        <taxon>Orobanchaceae</taxon>
        <taxon>Pedicularideae</taxon>
        <taxon>Castillejinae</taxon>
        <taxon>Castilleja</taxon>
    </lineage>
</organism>
<dbReference type="InterPro" id="IPR037766">
    <property type="entry name" value="FHY1"/>
</dbReference>
<gene>
    <name evidence="1" type="ORF">CASFOL_027699</name>
</gene>
<proteinExistence type="predicted"/>
<dbReference type="AlphaFoldDB" id="A0ABD3CGD2"/>